<dbReference type="CDD" id="cd12148">
    <property type="entry name" value="fungal_TF_MHR"/>
    <property type="match status" value="1"/>
</dbReference>
<evidence type="ECO:0000259" key="3">
    <source>
        <dbReference type="Pfam" id="PF04082"/>
    </source>
</evidence>
<gene>
    <name evidence="4" type="ORF">FTJAE_2217</name>
</gene>
<evidence type="ECO:0000256" key="2">
    <source>
        <dbReference type="SAM" id="MobiDB-lite"/>
    </source>
</evidence>
<dbReference type="Pfam" id="PF04082">
    <property type="entry name" value="Fungal_trans"/>
    <property type="match status" value="1"/>
</dbReference>
<accession>A0A8H5W5K8</accession>
<dbReference type="OrthoDB" id="4685598at2759"/>
<feature type="domain" description="Xylanolytic transcriptional activator regulatory" evidence="3">
    <location>
        <begin position="141"/>
        <end position="260"/>
    </location>
</feature>
<dbReference type="GeneID" id="59300659"/>
<evidence type="ECO:0000313" key="4">
    <source>
        <dbReference type="EMBL" id="KAF5646128.1"/>
    </source>
</evidence>
<dbReference type="EMBL" id="JAAQRI010000040">
    <property type="protein sequence ID" value="KAF5646128.1"/>
    <property type="molecule type" value="Genomic_DNA"/>
</dbReference>
<organism evidence="4 5">
    <name type="scientific">Fusarium tjaetaba</name>
    <dbReference type="NCBI Taxonomy" id="1567544"/>
    <lineage>
        <taxon>Eukaryota</taxon>
        <taxon>Fungi</taxon>
        <taxon>Dikarya</taxon>
        <taxon>Ascomycota</taxon>
        <taxon>Pezizomycotina</taxon>
        <taxon>Sordariomycetes</taxon>
        <taxon>Hypocreomycetidae</taxon>
        <taxon>Hypocreales</taxon>
        <taxon>Nectriaceae</taxon>
        <taxon>Fusarium</taxon>
        <taxon>Fusarium fujikuroi species complex</taxon>
    </lineage>
</organism>
<dbReference type="GO" id="GO:0008270">
    <property type="term" value="F:zinc ion binding"/>
    <property type="evidence" value="ECO:0007669"/>
    <property type="project" value="InterPro"/>
</dbReference>
<dbReference type="Proteomes" id="UP000530670">
    <property type="component" value="Unassembled WGS sequence"/>
</dbReference>
<dbReference type="InterPro" id="IPR007219">
    <property type="entry name" value="XnlR_reg_dom"/>
</dbReference>
<keyword evidence="5" id="KW-1185">Reference proteome</keyword>
<protein>
    <recommendedName>
        <fullName evidence="3">Xylanolytic transcriptional activator regulatory domain-containing protein</fullName>
    </recommendedName>
</protein>
<dbReference type="GO" id="GO:0003677">
    <property type="term" value="F:DNA binding"/>
    <property type="evidence" value="ECO:0007669"/>
    <property type="project" value="InterPro"/>
</dbReference>
<sequence length="452" mass="50471">MLVEQQQHLTSLSSRDHSQPTSRVSSSPCAVSNANRGLIISAPANGTQAAEDEPVQFSSNLREPLDVASEPMNIPAEHKTSSSYLLGLPAVKMLVGEYPTNLFFLLESQSPLPPELSPEQSQNPLPPFQVDRSVLDHLVTTFFSSVHVSHPVIDQAEFTEIYERFLEKGAGSSTESALCMTVFALGAVSRQPIGSCHPQTSPNGTGYMKYALPTLMLRSLWLFSFDLTLAQALVLASVYFAYIVRPLHSWRLIYLATNLLQLKLSRLAELELPRSSLQQLTDDANLPQCGNLDDLHMTAYLAEISIRRLLNRIHNSLYPRTPTSLNKSLSSTSLMTPEEFSIDELTSITSVCEELHRQLDLWHAAIPEPFRPPLNFEEIENDRISILRIRYYAARHIIYRPFVLHVTTHPSPHVSSAIVEKADSSRSKSIHMDFCTIVAWGGDHTDIVIAQF</sequence>
<dbReference type="RefSeq" id="XP_037210721.1">
    <property type="nucleotide sequence ID" value="XM_037348389.1"/>
</dbReference>
<keyword evidence="1" id="KW-0539">Nucleus</keyword>
<dbReference type="AlphaFoldDB" id="A0A8H5W5K8"/>
<dbReference type="PANTHER" id="PTHR47785">
    <property type="entry name" value="ZN(II)2CYS6 TRANSCRIPTION FACTOR (EUROFUNG)-RELATED-RELATED"/>
    <property type="match status" value="1"/>
</dbReference>
<dbReference type="GO" id="GO:0006351">
    <property type="term" value="P:DNA-templated transcription"/>
    <property type="evidence" value="ECO:0007669"/>
    <property type="project" value="InterPro"/>
</dbReference>
<dbReference type="InterPro" id="IPR053181">
    <property type="entry name" value="EcdB-like_regulator"/>
</dbReference>
<evidence type="ECO:0000313" key="5">
    <source>
        <dbReference type="Proteomes" id="UP000530670"/>
    </source>
</evidence>
<proteinExistence type="predicted"/>
<comment type="caution">
    <text evidence="4">The sequence shown here is derived from an EMBL/GenBank/DDBJ whole genome shotgun (WGS) entry which is preliminary data.</text>
</comment>
<reference evidence="4 5" key="1">
    <citation type="submission" date="2020-05" db="EMBL/GenBank/DDBJ databases">
        <title>Identification and distribution of gene clusters putatively required for synthesis of sphingolipid metabolism inhibitors in phylogenetically diverse species of the filamentous fungus Fusarium.</title>
        <authorList>
            <person name="Kim H.-S."/>
            <person name="Busman M."/>
            <person name="Brown D.W."/>
            <person name="Divon H."/>
            <person name="Uhlig S."/>
            <person name="Proctor R.H."/>
        </authorList>
    </citation>
    <scope>NUCLEOTIDE SEQUENCE [LARGE SCALE GENOMIC DNA]</scope>
    <source>
        <strain evidence="4 5">NRRL 66243</strain>
    </source>
</reference>
<evidence type="ECO:0000256" key="1">
    <source>
        <dbReference type="ARBA" id="ARBA00023242"/>
    </source>
</evidence>
<feature type="region of interest" description="Disordered" evidence="2">
    <location>
        <begin position="1"/>
        <end position="30"/>
    </location>
</feature>
<name>A0A8H5W5K8_9HYPO</name>